<proteinExistence type="predicted"/>
<name>A0A8H7RVD1_9FUNG</name>
<dbReference type="EMBL" id="JAEPRB010000266">
    <property type="protein sequence ID" value="KAG2217886.1"/>
    <property type="molecule type" value="Genomic_DNA"/>
</dbReference>
<reference evidence="1 2" key="1">
    <citation type="submission" date="2020-12" db="EMBL/GenBank/DDBJ databases">
        <title>Metabolic potential, ecology and presence of endohyphal bacteria is reflected in genomic diversity of Mucoromycotina.</title>
        <authorList>
            <person name="Muszewska A."/>
            <person name="Okrasinska A."/>
            <person name="Steczkiewicz K."/>
            <person name="Drgas O."/>
            <person name="Orlowska M."/>
            <person name="Perlinska-Lenart U."/>
            <person name="Aleksandrzak-Piekarczyk T."/>
            <person name="Szatraj K."/>
            <person name="Zielenkiewicz U."/>
            <person name="Pilsyk S."/>
            <person name="Malc E."/>
            <person name="Mieczkowski P."/>
            <person name="Kruszewska J.S."/>
            <person name="Biernat P."/>
            <person name="Pawlowska J."/>
        </authorList>
    </citation>
    <scope>NUCLEOTIDE SEQUENCE [LARGE SCALE GENOMIC DNA]</scope>
    <source>
        <strain evidence="1 2">CBS 142.35</strain>
    </source>
</reference>
<evidence type="ECO:0000313" key="1">
    <source>
        <dbReference type="EMBL" id="KAG2217886.1"/>
    </source>
</evidence>
<protein>
    <submittedName>
        <fullName evidence="1">Uncharacterized protein</fullName>
    </submittedName>
</protein>
<sequence length="76" mass="8550">MNLGNFLRRFLLNQQPTTTTTTSTQDQQVNNTDNVTSVSVAIDPRQQLVHVRHLKRGRSTMSRRATFLLPDVPAAS</sequence>
<organism evidence="1 2">
    <name type="scientific">Circinella minor</name>
    <dbReference type="NCBI Taxonomy" id="1195481"/>
    <lineage>
        <taxon>Eukaryota</taxon>
        <taxon>Fungi</taxon>
        <taxon>Fungi incertae sedis</taxon>
        <taxon>Mucoromycota</taxon>
        <taxon>Mucoromycotina</taxon>
        <taxon>Mucoromycetes</taxon>
        <taxon>Mucorales</taxon>
        <taxon>Lichtheimiaceae</taxon>
        <taxon>Circinella</taxon>
    </lineage>
</organism>
<keyword evidence="2" id="KW-1185">Reference proteome</keyword>
<dbReference type="Proteomes" id="UP000646827">
    <property type="component" value="Unassembled WGS sequence"/>
</dbReference>
<evidence type="ECO:0000313" key="2">
    <source>
        <dbReference type="Proteomes" id="UP000646827"/>
    </source>
</evidence>
<gene>
    <name evidence="1" type="ORF">INT45_005542</name>
</gene>
<dbReference type="AlphaFoldDB" id="A0A8H7RVD1"/>
<accession>A0A8H7RVD1</accession>
<comment type="caution">
    <text evidence="1">The sequence shown here is derived from an EMBL/GenBank/DDBJ whole genome shotgun (WGS) entry which is preliminary data.</text>
</comment>